<dbReference type="PANTHER" id="PTHR46553:SF3">
    <property type="entry name" value="ADENINE NUCLEOTIDE ALPHA HYDROLASES-LIKE SUPERFAMILY PROTEIN"/>
    <property type="match status" value="1"/>
</dbReference>
<evidence type="ECO:0000313" key="4">
    <source>
        <dbReference type="Proteomes" id="UP000194837"/>
    </source>
</evidence>
<dbReference type="Gene3D" id="3.40.50.620">
    <property type="entry name" value="HUPs"/>
    <property type="match status" value="1"/>
</dbReference>
<gene>
    <name evidence="3" type="ORF">BFL34_01730</name>
</gene>
<dbReference type="InterPro" id="IPR006015">
    <property type="entry name" value="Universal_stress_UspA"/>
</dbReference>
<dbReference type="InterPro" id="IPR014729">
    <property type="entry name" value="Rossmann-like_a/b/a_fold"/>
</dbReference>
<reference evidence="3 4" key="1">
    <citation type="submission" date="2016-08" db="EMBL/GenBank/DDBJ databases">
        <title>Genome sequence of Clavibacter michiganensis spp strain CFBP7494.</title>
        <authorList>
            <person name="Thapa S.P."/>
            <person name="Coaker G."/>
            <person name="Jacques M.-A."/>
        </authorList>
    </citation>
    <scope>NUCLEOTIDE SEQUENCE [LARGE SCALE GENOMIC DNA]</scope>
    <source>
        <strain evidence="3">CFBP7494</strain>
    </source>
</reference>
<dbReference type="EMBL" id="MDJW01000008">
    <property type="protein sequence ID" value="OUE20912.1"/>
    <property type="molecule type" value="Genomic_DNA"/>
</dbReference>
<sequence length="167" mass="17418">MTSPMETPAPRADARPLLVGVDGSPASLVALDRAIVMARALAAPLRLVAAWQMPVQYSGSGIVDWSPEEFARTIVDDAVRARFGADVPAWLTTELHQGGAASVLIRLSREAQMLVVGSRGHGGFVGLLLGSVSSACAEHARCPVLVMHDEPAAAPIPAPPRVRTAVA</sequence>
<name>A0A251Y9J8_9MICO</name>
<accession>A0A251Y9J8</accession>
<dbReference type="SUPFAM" id="SSF52402">
    <property type="entry name" value="Adenine nucleotide alpha hydrolases-like"/>
    <property type="match status" value="1"/>
</dbReference>
<evidence type="ECO:0000259" key="2">
    <source>
        <dbReference type="Pfam" id="PF00582"/>
    </source>
</evidence>
<evidence type="ECO:0000313" key="3">
    <source>
        <dbReference type="EMBL" id="OUE20912.1"/>
    </source>
</evidence>
<proteinExistence type="inferred from homology"/>
<feature type="domain" description="UspA" evidence="2">
    <location>
        <begin position="15"/>
        <end position="147"/>
    </location>
</feature>
<evidence type="ECO:0000256" key="1">
    <source>
        <dbReference type="ARBA" id="ARBA00008791"/>
    </source>
</evidence>
<dbReference type="AlphaFoldDB" id="A0A251Y9J8"/>
<organism evidence="3 4">
    <name type="scientific">Clavibacter michiganensis</name>
    <dbReference type="NCBI Taxonomy" id="28447"/>
    <lineage>
        <taxon>Bacteria</taxon>
        <taxon>Bacillati</taxon>
        <taxon>Actinomycetota</taxon>
        <taxon>Actinomycetes</taxon>
        <taxon>Micrococcales</taxon>
        <taxon>Microbacteriaceae</taxon>
        <taxon>Clavibacter</taxon>
    </lineage>
</organism>
<dbReference type="Pfam" id="PF00582">
    <property type="entry name" value="Usp"/>
    <property type="match status" value="1"/>
</dbReference>
<comment type="caution">
    <text evidence="3">The sequence shown here is derived from an EMBL/GenBank/DDBJ whole genome shotgun (WGS) entry which is preliminary data.</text>
</comment>
<dbReference type="Proteomes" id="UP000194837">
    <property type="component" value="Unassembled WGS sequence"/>
</dbReference>
<comment type="similarity">
    <text evidence="1">Belongs to the universal stress protein A family.</text>
</comment>
<dbReference type="PANTHER" id="PTHR46553">
    <property type="entry name" value="ADENINE NUCLEOTIDE ALPHA HYDROLASES-LIKE SUPERFAMILY PROTEIN"/>
    <property type="match status" value="1"/>
</dbReference>
<dbReference type="PRINTS" id="PR01438">
    <property type="entry name" value="UNVRSLSTRESS"/>
</dbReference>
<protein>
    <submittedName>
        <fullName evidence="3">Universal stress protein</fullName>
    </submittedName>
</protein>
<dbReference type="InterPro" id="IPR006016">
    <property type="entry name" value="UspA"/>
</dbReference>